<keyword evidence="2" id="KW-1003">Cell membrane</keyword>
<organism evidence="11 12">
    <name type="scientific">Dawidia cretensis</name>
    <dbReference type="NCBI Taxonomy" id="2782350"/>
    <lineage>
        <taxon>Bacteria</taxon>
        <taxon>Pseudomonadati</taxon>
        <taxon>Bacteroidota</taxon>
        <taxon>Cytophagia</taxon>
        <taxon>Cytophagales</taxon>
        <taxon>Chryseotaleaceae</taxon>
        <taxon>Dawidia</taxon>
    </lineage>
</organism>
<dbReference type="EMBL" id="JAHESE010000051">
    <property type="protein sequence ID" value="MBT1712128.1"/>
    <property type="molecule type" value="Genomic_DNA"/>
</dbReference>
<evidence type="ECO:0000256" key="5">
    <source>
        <dbReference type="ARBA" id="ARBA00022692"/>
    </source>
</evidence>
<reference evidence="11 12" key="1">
    <citation type="submission" date="2021-05" db="EMBL/GenBank/DDBJ databases">
        <title>A Polyphasic approach of four new species of the genus Ohtaekwangia: Ohtaekwangia histidinii sp. nov., Ohtaekwangia cretensis sp. nov., Ohtaekwangia indiensis sp. nov., Ohtaekwangia reichenbachii sp. nov. from diverse environment.</title>
        <authorList>
            <person name="Octaviana S."/>
        </authorList>
    </citation>
    <scope>NUCLEOTIDE SEQUENCE [LARGE SCALE GENOMIC DNA]</scope>
    <source>
        <strain evidence="11 12">PWU5</strain>
    </source>
</reference>
<evidence type="ECO:0000256" key="8">
    <source>
        <dbReference type="ARBA" id="ARBA00038152"/>
    </source>
</evidence>
<dbReference type="InterPro" id="IPR001173">
    <property type="entry name" value="Glyco_trans_2-like"/>
</dbReference>
<comment type="subcellular location">
    <subcellularLocation>
        <location evidence="1">Cell membrane</location>
        <topology evidence="1">Multi-pass membrane protein</topology>
    </subcellularLocation>
</comment>
<sequence>MTEISIVIPVYNEEETIPELYTRLLGLLTLLNEKFAVSNDHVEFIFVNDGSKDNTLQSLISVTQQHASFKVINLSRNFGHQIAVTAGIEMAVGNAVVLIDADLQDPPEFIIDLYAKYKEGYDVVYAVRQRREGENFFKLATAKMFYRIMQRITNMNIPLDTGDFRIMGRNVVDVINSMKEKHRFIRGMVTWVGFKQTGLLYHRKERFAGQSKYPLIKMMRFAWDGITAFSTSPLRMVSYLGFTIATVGFLYCLYVIYAKIFTNETIQGWASVMIVTLIMSGINLITLGVIGQYIGRISEESKNRPLYIIDKIYQKNVS</sequence>
<feature type="transmembrane region" description="Helical" evidence="9">
    <location>
        <begin position="237"/>
        <end position="257"/>
    </location>
</feature>
<evidence type="ECO:0000256" key="1">
    <source>
        <dbReference type="ARBA" id="ARBA00004651"/>
    </source>
</evidence>
<dbReference type="PANTHER" id="PTHR48090">
    <property type="entry name" value="UNDECAPRENYL-PHOSPHATE 4-DEOXY-4-FORMAMIDO-L-ARABINOSE TRANSFERASE-RELATED"/>
    <property type="match status" value="1"/>
</dbReference>
<dbReference type="CDD" id="cd04187">
    <property type="entry name" value="DPM1_like_bac"/>
    <property type="match status" value="1"/>
</dbReference>
<name>A0AAP2E4K1_9BACT</name>
<comment type="similarity">
    <text evidence="8">Belongs to the glycosyltransferase 2 family. GtrB subfamily.</text>
</comment>
<dbReference type="InterPro" id="IPR050256">
    <property type="entry name" value="Glycosyltransferase_2"/>
</dbReference>
<keyword evidence="5 9" id="KW-0812">Transmembrane</keyword>
<evidence type="ECO:0000256" key="3">
    <source>
        <dbReference type="ARBA" id="ARBA00022676"/>
    </source>
</evidence>
<feature type="transmembrane region" description="Helical" evidence="9">
    <location>
        <begin position="269"/>
        <end position="294"/>
    </location>
</feature>
<keyword evidence="7 9" id="KW-0472">Membrane</keyword>
<dbReference type="FunFam" id="3.90.550.10:FF:000079">
    <property type="entry name" value="Probable glycosyl transferase"/>
    <property type="match status" value="1"/>
</dbReference>
<evidence type="ECO:0000313" key="11">
    <source>
        <dbReference type="EMBL" id="MBT1712128.1"/>
    </source>
</evidence>
<dbReference type="InterPro" id="IPR029044">
    <property type="entry name" value="Nucleotide-diphossugar_trans"/>
</dbReference>
<evidence type="ECO:0000256" key="2">
    <source>
        <dbReference type="ARBA" id="ARBA00022475"/>
    </source>
</evidence>
<feature type="domain" description="Glycosyltransferase 2-like" evidence="10">
    <location>
        <begin position="5"/>
        <end position="173"/>
    </location>
</feature>
<keyword evidence="12" id="KW-1185">Reference proteome</keyword>
<dbReference type="SUPFAM" id="SSF53448">
    <property type="entry name" value="Nucleotide-diphospho-sugar transferases"/>
    <property type="match status" value="1"/>
</dbReference>
<dbReference type="Proteomes" id="UP001319080">
    <property type="component" value="Unassembled WGS sequence"/>
</dbReference>
<accession>A0AAP2E4K1</accession>
<gene>
    <name evidence="11" type="ORF">KK062_28055</name>
</gene>
<protein>
    <submittedName>
        <fullName evidence="11">Glycosyltransferase family 2 protein</fullName>
    </submittedName>
</protein>
<comment type="caution">
    <text evidence="11">The sequence shown here is derived from an EMBL/GenBank/DDBJ whole genome shotgun (WGS) entry which is preliminary data.</text>
</comment>
<evidence type="ECO:0000259" key="10">
    <source>
        <dbReference type="Pfam" id="PF00535"/>
    </source>
</evidence>
<evidence type="ECO:0000313" key="12">
    <source>
        <dbReference type="Proteomes" id="UP001319080"/>
    </source>
</evidence>
<keyword evidence="3" id="KW-0328">Glycosyltransferase</keyword>
<dbReference type="Gene3D" id="3.90.550.10">
    <property type="entry name" value="Spore Coat Polysaccharide Biosynthesis Protein SpsA, Chain A"/>
    <property type="match status" value="1"/>
</dbReference>
<keyword evidence="4" id="KW-0808">Transferase</keyword>
<dbReference type="AlphaFoldDB" id="A0AAP2E4K1"/>
<proteinExistence type="inferred from homology"/>
<evidence type="ECO:0000256" key="6">
    <source>
        <dbReference type="ARBA" id="ARBA00022989"/>
    </source>
</evidence>
<dbReference type="PANTHER" id="PTHR48090:SF1">
    <property type="entry name" value="PROPHAGE BACTOPRENOL GLUCOSYL TRANSFERASE HOMOLOG"/>
    <property type="match status" value="1"/>
</dbReference>
<evidence type="ECO:0000256" key="4">
    <source>
        <dbReference type="ARBA" id="ARBA00022679"/>
    </source>
</evidence>
<dbReference type="GO" id="GO:0016757">
    <property type="term" value="F:glycosyltransferase activity"/>
    <property type="evidence" value="ECO:0007669"/>
    <property type="project" value="UniProtKB-KW"/>
</dbReference>
<keyword evidence="6 9" id="KW-1133">Transmembrane helix</keyword>
<evidence type="ECO:0000256" key="9">
    <source>
        <dbReference type="SAM" id="Phobius"/>
    </source>
</evidence>
<dbReference type="GO" id="GO:0005886">
    <property type="term" value="C:plasma membrane"/>
    <property type="evidence" value="ECO:0007669"/>
    <property type="project" value="UniProtKB-SubCell"/>
</dbReference>
<dbReference type="Pfam" id="PF00535">
    <property type="entry name" value="Glycos_transf_2"/>
    <property type="match status" value="1"/>
</dbReference>
<evidence type="ECO:0000256" key="7">
    <source>
        <dbReference type="ARBA" id="ARBA00023136"/>
    </source>
</evidence>
<dbReference type="RefSeq" id="WP_254087696.1">
    <property type="nucleotide sequence ID" value="NZ_JAHESE010000051.1"/>
</dbReference>